<proteinExistence type="predicted"/>
<gene>
    <name evidence="1" type="ORF">C8E89_10247</name>
</gene>
<organism evidence="1 2">
    <name type="scientific">Mycolicibacterium moriokaense</name>
    <dbReference type="NCBI Taxonomy" id="39691"/>
    <lineage>
        <taxon>Bacteria</taxon>
        <taxon>Bacillati</taxon>
        <taxon>Actinomycetota</taxon>
        <taxon>Actinomycetes</taxon>
        <taxon>Mycobacteriales</taxon>
        <taxon>Mycobacteriaceae</taxon>
        <taxon>Mycolicibacterium</taxon>
    </lineage>
</organism>
<accession>A0A318I0V6</accession>
<evidence type="ECO:0000313" key="2">
    <source>
        <dbReference type="Proteomes" id="UP000247781"/>
    </source>
</evidence>
<reference evidence="2" key="1">
    <citation type="submission" date="2018-05" db="EMBL/GenBank/DDBJ databases">
        <authorList>
            <person name="Deangelis K."/>
            <person name="Huntemann M."/>
            <person name="Clum A."/>
            <person name="Pillay M."/>
            <person name="Palaniappan K."/>
            <person name="Varghese N."/>
            <person name="Mikhailova N."/>
            <person name="Stamatis D."/>
            <person name="Reddy T."/>
            <person name="Daum C."/>
            <person name="Shapiro N."/>
            <person name="Ivanova N."/>
            <person name="Kyrpides N."/>
            <person name="Woyke T."/>
        </authorList>
    </citation>
    <scope>NUCLEOTIDE SEQUENCE [LARGE SCALE GENOMIC DNA]</scope>
    <source>
        <strain evidence="2">GAS496</strain>
    </source>
</reference>
<keyword evidence="2" id="KW-1185">Reference proteome</keyword>
<evidence type="ECO:0000313" key="1">
    <source>
        <dbReference type="EMBL" id="PXX11923.1"/>
    </source>
</evidence>
<dbReference type="RefSeq" id="WP_181428047.1">
    <property type="nucleotide sequence ID" value="NZ_QJJU01000002.1"/>
</dbReference>
<dbReference type="Proteomes" id="UP000247781">
    <property type="component" value="Unassembled WGS sequence"/>
</dbReference>
<comment type="caution">
    <text evidence="1">The sequence shown here is derived from an EMBL/GenBank/DDBJ whole genome shotgun (WGS) entry which is preliminary data.</text>
</comment>
<protein>
    <submittedName>
        <fullName evidence="1">Uncharacterized protein</fullName>
    </submittedName>
</protein>
<reference evidence="1 2" key="2">
    <citation type="submission" date="2018-06" db="EMBL/GenBank/DDBJ databases">
        <title>Sequencing of bacterial isolates from soil warming experiment in Harvard Forest, Massachusetts, USA.</title>
        <authorList>
            <person name="Deangelis K.PhD."/>
        </authorList>
    </citation>
    <scope>NUCLEOTIDE SEQUENCE [LARGE SCALE GENOMIC DNA]</scope>
    <source>
        <strain evidence="1 2">GAS496</strain>
    </source>
</reference>
<dbReference type="AlphaFoldDB" id="A0A318I0V6"/>
<dbReference type="EMBL" id="QJJU01000002">
    <property type="protein sequence ID" value="PXX11923.1"/>
    <property type="molecule type" value="Genomic_DNA"/>
</dbReference>
<sequence length="56" mass="6060">MLFPVMLFLLVLSPLFIPMAVTVAHQIGNLRENLATRPVGALPQFRPAFAMVPAAA</sequence>
<name>A0A318I0V6_9MYCO</name>